<name>A0A8S9X5S2_APOLU</name>
<protein>
    <recommendedName>
        <fullName evidence="3">DUF659 domain-containing protein</fullName>
    </recommendedName>
</protein>
<dbReference type="Proteomes" id="UP000466442">
    <property type="component" value="Unassembled WGS sequence"/>
</dbReference>
<dbReference type="EMBL" id="WIXP02000010">
    <property type="protein sequence ID" value="KAF6203681.1"/>
    <property type="molecule type" value="Genomic_DNA"/>
</dbReference>
<dbReference type="SUPFAM" id="SSF53098">
    <property type="entry name" value="Ribonuclease H-like"/>
    <property type="match status" value="1"/>
</dbReference>
<evidence type="ECO:0000313" key="2">
    <source>
        <dbReference type="Proteomes" id="UP000466442"/>
    </source>
</evidence>
<evidence type="ECO:0000313" key="1">
    <source>
        <dbReference type="EMBL" id="KAF6203681.1"/>
    </source>
</evidence>
<reference evidence="1" key="1">
    <citation type="journal article" date="2021" name="Mol. Ecol. Resour.">
        <title>Apolygus lucorum genome provides insights into omnivorousness and mesophyll feeding.</title>
        <authorList>
            <person name="Liu Y."/>
            <person name="Liu H."/>
            <person name="Wang H."/>
            <person name="Huang T."/>
            <person name="Liu B."/>
            <person name="Yang B."/>
            <person name="Yin L."/>
            <person name="Li B."/>
            <person name="Zhang Y."/>
            <person name="Zhang S."/>
            <person name="Jiang F."/>
            <person name="Zhang X."/>
            <person name="Ren Y."/>
            <person name="Wang B."/>
            <person name="Wang S."/>
            <person name="Lu Y."/>
            <person name="Wu K."/>
            <person name="Fan W."/>
            <person name="Wang G."/>
        </authorList>
    </citation>
    <scope>NUCLEOTIDE SEQUENCE</scope>
    <source>
        <strain evidence="1">12Hb</strain>
    </source>
</reference>
<dbReference type="InterPro" id="IPR012337">
    <property type="entry name" value="RNaseH-like_sf"/>
</dbReference>
<gene>
    <name evidence="1" type="ORF">GE061_002014</name>
</gene>
<keyword evidence="2" id="KW-1185">Reference proteome</keyword>
<organism evidence="1 2">
    <name type="scientific">Apolygus lucorum</name>
    <name type="common">Small green plant bug</name>
    <name type="synonym">Lygocoris lucorum</name>
    <dbReference type="NCBI Taxonomy" id="248454"/>
    <lineage>
        <taxon>Eukaryota</taxon>
        <taxon>Metazoa</taxon>
        <taxon>Ecdysozoa</taxon>
        <taxon>Arthropoda</taxon>
        <taxon>Hexapoda</taxon>
        <taxon>Insecta</taxon>
        <taxon>Pterygota</taxon>
        <taxon>Neoptera</taxon>
        <taxon>Paraneoptera</taxon>
        <taxon>Hemiptera</taxon>
        <taxon>Heteroptera</taxon>
        <taxon>Panheteroptera</taxon>
        <taxon>Cimicomorpha</taxon>
        <taxon>Miridae</taxon>
        <taxon>Mirini</taxon>
        <taxon>Apolygus</taxon>
    </lineage>
</organism>
<accession>A0A8S9X5S2</accession>
<sequence length="287" mass="31707">MVNVIVGKLSGKSASKGRLIHVAVVDKTNASMILQCVQEGLRILWKGAPGTTGRLKLFVTDCAAYMLKAGDHLKAMYPMVVHLTCFSHGLHRVAEAVREEYPTVNKLISSTKKVFLKAPARVDLFRTMLPNTPLPPEPIITRWGTWLEAAQYYAENVSAIRCVFDSLDTNEAQAIRKAKEALAASELETHLHYISDNFGSLPSTIQKLQKQGMMFSKGVEEMQTLCDSGWAGTVGDRAKEKLTAVLSRNPRWKQAQAIAARLNGEECGDLPEGWTPQDISCMKGYLE</sequence>
<evidence type="ECO:0008006" key="3">
    <source>
        <dbReference type="Google" id="ProtNLM"/>
    </source>
</evidence>
<comment type="caution">
    <text evidence="1">The sequence shown here is derived from an EMBL/GenBank/DDBJ whole genome shotgun (WGS) entry which is preliminary data.</text>
</comment>
<dbReference type="OrthoDB" id="6625366at2759"/>
<proteinExistence type="predicted"/>
<dbReference type="AlphaFoldDB" id="A0A8S9X5S2"/>